<dbReference type="InterPro" id="IPR001557">
    <property type="entry name" value="L-lactate/malate_DH"/>
</dbReference>
<comment type="caution">
    <text evidence="3">The sequence shown here is derived from an EMBL/GenBank/DDBJ whole genome shotgun (WGS) entry which is preliminary data.</text>
</comment>
<dbReference type="Gene3D" id="3.40.50.720">
    <property type="entry name" value="NAD(P)-binding Rossmann-like Domain"/>
    <property type="match status" value="1"/>
</dbReference>
<reference evidence="3" key="1">
    <citation type="submission" date="2021-11" db="EMBL/GenBank/DDBJ databases">
        <title>Legionella maioricencis sp. nov., a new species isolated from hot water samples in Mallorca.</title>
        <authorList>
            <person name="Crespi S."/>
            <person name="Drasar V."/>
            <person name="Salva-Serra F."/>
            <person name="Jaen-Luchoro D."/>
            <person name="Pineiro-Iglesias B."/>
            <person name="Aliaga F."/>
            <person name="Fernandez-Juarez V."/>
            <person name="Coll G."/>
            <person name="Moore E.R.B."/>
            <person name="Bennasar-Figueras A."/>
        </authorList>
    </citation>
    <scope>NUCLEOTIDE SEQUENCE</scope>
    <source>
        <strain evidence="3">HCPI-6</strain>
    </source>
</reference>
<evidence type="ECO:0000313" key="3">
    <source>
        <dbReference type="EMBL" id="MCL9683454.1"/>
    </source>
</evidence>
<protein>
    <submittedName>
        <fullName evidence="3">NAD(P)-binding domain-containing protein</fullName>
    </submittedName>
</protein>
<proteinExistence type="predicted"/>
<organism evidence="3 4">
    <name type="scientific">Legionella maioricensis</name>
    <dbReference type="NCBI Taxonomy" id="2896528"/>
    <lineage>
        <taxon>Bacteria</taxon>
        <taxon>Pseudomonadati</taxon>
        <taxon>Pseudomonadota</taxon>
        <taxon>Gammaproteobacteria</taxon>
        <taxon>Legionellales</taxon>
        <taxon>Legionellaceae</taxon>
        <taxon>Legionella</taxon>
    </lineage>
</organism>
<dbReference type="Pfam" id="PF00056">
    <property type="entry name" value="Ldh_1_N"/>
    <property type="match status" value="1"/>
</dbReference>
<keyword evidence="4" id="KW-1185">Reference proteome</keyword>
<dbReference type="InterPro" id="IPR036291">
    <property type="entry name" value="NAD(P)-bd_dom_sf"/>
</dbReference>
<dbReference type="AlphaFoldDB" id="A0A9X2CYX1"/>
<evidence type="ECO:0000256" key="1">
    <source>
        <dbReference type="ARBA" id="ARBA00003966"/>
    </source>
</evidence>
<gene>
    <name evidence="3" type="ORF">LOX96_05075</name>
</gene>
<dbReference type="Proteomes" id="UP001139721">
    <property type="component" value="Unassembled WGS sequence"/>
</dbReference>
<dbReference type="GO" id="GO:0019752">
    <property type="term" value="P:carboxylic acid metabolic process"/>
    <property type="evidence" value="ECO:0007669"/>
    <property type="project" value="InterPro"/>
</dbReference>
<dbReference type="PRINTS" id="PR00086">
    <property type="entry name" value="LLDHDRGNASE"/>
</dbReference>
<evidence type="ECO:0000259" key="2">
    <source>
        <dbReference type="Pfam" id="PF00056"/>
    </source>
</evidence>
<name>A0A9X2CYX1_9GAMM</name>
<accession>A0A9X2CYX1</accession>
<dbReference type="InterPro" id="IPR001236">
    <property type="entry name" value="Lactate/malate_DH_N"/>
</dbReference>
<evidence type="ECO:0000313" key="4">
    <source>
        <dbReference type="Proteomes" id="UP001139721"/>
    </source>
</evidence>
<comment type="function">
    <text evidence="1">Catalyzes the reversible oxidation of malate to oxaloacetate.</text>
</comment>
<dbReference type="GO" id="GO:0016616">
    <property type="term" value="F:oxidoreductase activity, acting on the CH-OH group of donors, NAD or NADP as acceptor"/>
    <property type="evidence" value="ECO:0007669"/>
    <property type="project" value="InterPro"/>
</dbReference>
<dbReference type="SUPFAM" id="SSF51735">
    <property type="entry name" value="NAD(P)-binding Rossmann-fold domains"/>
    <property type="match status" value="1"/>
</dbReference>
<dbReference type="EMBL" id="JAJKBJ010000004">
    <property type="protein sequence ID" value="MCL9683454.1"/>
    <property type="molecule type" value="Genomic_DNA"/>
</dbReference>
<feature type="domain" description="Lactate/malate dehydrogenase N-terminal" evidence="2">
    <location>
        <begin position="1"/>
        <end position="52"/>
    </location>
</feature>
<dbReference type="RefSeq" id="WP_250423561.1">
    <property type="nucleotide sequence ID" value="NZ_JAJKBJ010000004.1"/>
</dbReference>
<sequence>MKIGIIGTGSVGKSCALATIMRGCANELVLVDKNFELAKAVAVDMQYGAKVLKKALQL</sequence>